<dbReference type="InterPro" id="IPR036909">
    <property type="entry name" value="Cyt_c-like_dom_sf"/>
</dbReference>
<dbReference type="RefSeq" id="WP_014203743.1">
    <property type="nucleotide sequence ID" value="NC_016599.1"/>
</dbReference>
<dbReference type="EMBL" id="CP003156">
    <property type="protein sequence ID" value="AEV34396.1"/>
    <property type="molecule type" value="Genomic_DNA"/>
</dbReference>
<evidence type="ECO:0000256" key="5">
    <source>
        <dbReference type="ARBA" id="ARBA00023002"/>
    </source>
</evidence>
<dbReference type="HOGENOM" id="CLU_034652_3_3_10"/>
<protein>
    <submittedName>
        <fullName evidence="10">Cytochrome c peroxidase</fullName>
    </submittedName>
</protein>
<evidence type="ECO:0000256" key="7">
    <source>
        <dbReference type="PROSITE-ProRule" id="PRU00433"/>
    </source>
</evidence>
<dbReference type="OrthoDB" id="9805202at2"/>
<evidence type="ECO:0000256" key="2">
    <source>
        <dbReference type="ARBA" id="ARBA00022617"/>
    </source>
</evidence>
<keyword evidence="2 7" id="KW-0349">Heme</keyword>
<dbReference type="Gene3D" id="1.10.760.10">
    <property type="entry name" value="Cytochrome c-like domain"/>
    <property type="match status" value="2"/>
</dbReference>
<evidence type="ECO:0000313" key="10">
    <source>
        <dbReference type="EMBL" id="AEV34396.1"/>
    </source>
</evidence>
<sequence length="348" mass="39615">MRKINKSKRIQNPAFGISVLIILALLTLIISCKNDKPEPEGLTPYSISIPKGFPKMEIPDNNQPYEERVALGRRLYYDPILSNNGLSCSSCHWQKKGFTIPTTQGMPVLPHVNMAWKDIYMWDGREQGNLEDVMLFEVEEFFGTDISKLNKHPEYPELFAEAYNSNTITSHDVAKALAQFFRILISADSKYDRVMAGTESFSDKELKGYRIFSSEKSSCYHCHMPPLFTDSQLHNNGVDSTFENPENWGYFSTSRDSGQLSHMRTPTLRNLSLRNRFMHDGRYASIEEVVDFYNKGVNHSPSLDPVMVKSNGELRLGLTPEETEQLVAFLKTLTDSTFITNKSLSNPN</sequence>
<feature type="domain" description="Cytochrome c" evidence="9">
    <location>
        <begin position="203"/>
        <end position="334"/>
    </location>
</feature>
<name>G8R5T0_OWEHD</name>
<evidence type="ECO:0000256" key="8">
    <source>
        <dbReference type="SAM" id="Phobius"/>
    </source>
</evidence>
<accession>G8R5T0</accession>
<comment type="subcellular location">
    <subcellularLocation>
        <location evidence="1">Cell envelope</location>
    </subcellularLocation>
</comment>
<dbReference type="AlphaFoldDB" id="G8R5T0"/>
<dbReference type="PANTHER" id="PTHR30600:SF10">
    <property type="entry name" value="BLL6722 PROTEIN"/>
    <property type="match status" value="1"/>
</dbReference>
<keyword evidence="10" id="KW-0575">Peroxidase</keyword>
<feature type="transmembrane region" description="Helical" evidence="8">
    <location>
        <begin position="12"/>
        <end position="30"/>
    </location>
</feature>
<keyword evidence="8" id="KW-1133">Transmembrane helix</keyword>
<dbReference type="Proteomes" id="UP000005631">
    <property type="component" value="Chromosome"/>
</dbReference>
<evidence type="ECO:0000313" key="11">
    <source>
        <dbReference type="Proteomes" id="UP000005631"/>
    </source>
</evidence>
<organism evidence="10 11">
    <name type="scientific">Owenweeksia hongkongensis (strain DSM 17368 / CIP 108786 / JCM 12287 / NRRL B-23963 / UST20020801)</name>
    <dbReference type="NCBI Taxonomy" id="926562"/>
    <lineage>
        <taxon>Bacteria</taxon>
        <taxon>Pseudomonadati</taxon>
        <taxon>Bacteroidota</taxon>
        <taxon>Flavobacteriia</taxon>
        <taxon>Flavobacteriales</taxon>
        <taxon>Owenweeksiaceae</taxon>
        <taxon>Owenweeksia</taxon>
    </lineage>
</organism>
<evidence type="ECO:0000256" key="3">
    <source>
        <dbReference type="ARBA" id="ARBA00022723"/>
    </source>
</evidence>
<dbReference type="GO" id="GO:0046872">
    <property type="term" value="F:metal ion binding"/>
    <property type="evidence" value="ECO:0007669"/>
    <property type="project" value="UniProtKB-KW"/>
</dbReference>
<dbReference type="Pfam" id="PF03150">
    <property type="entry name" value="CCP_MauG"/>
    <property type="match status" value="1"/>
</dbReference>
<evidence type="ECO:0000256" key="4">
    <source>
        <dbReference type="ARBA" id="ARBA00022729"/>
    </source>
</evidence>
<dbReference type="PANTHER" id="PTHR30600">
    <property type="entry name" value="CYTOCHROME C PEROXIDASE-RELATED"/>
    <property type="match status" value="1"/>
</dbReference>
<keyword evidence="8" id="KW-0472">Membrane</keyword>
<dbReference type="PROSITE" id="PS51007">
    <property type="entry name" value="CYTC"/>
    <property type="match status" value="1"/>
</dbReference>
<keyword evidence="5" id="KW-0560">Oxidoreductase</keyword>
<dbReference type="InterPro" id="IPR004852">
    <property type="entry name" value="Di-haem_cyt_c_peroxidsae"/>
</dbReference>
<evidence type="ECO:0000256" key="6">
    <source>
        <dbReference type="ARBA" id="ARBA00023004"/>
    </source>
</evidence>
<dbReference type="KEGG" id="oho:Oweho_3447"/>
<dbReference type="eggNOG" id="COG1858">
    <property type="taxonomic scope" value="Bacteria"/>
</dbReference>
<keyword evidence="11" id="KW-1185">Reference proteome</keyword>
<dbReference type="SUPFAM" id="SSF46626">
    <property type="entry name" value="Cytochrome c"/>
    <property type="match status" value="2"/>
</dbReference>
<keyword evidence="3 7" id="KW-0479">Metal-binding</keyword>
<dbReference type="GO" id="GO:0030313">
    <property type="term" value="C:cell envelope"/>
    <property type="evidence" value="ECO:0007669"/>
    <property type="project" value="UniProtKB-SubCell"/>
</dbReference>
<dbReference type="STRING" id="926562.Oweho_3447"/>
<dbReference type="InterPro" id="IPR051395">
    <property type="entry name" value="Cytochrome_c_Peroxidase/MauG"/>
</dbReference>
<keyword evidence="6 7" id="KW-0408">Iron</keyword>
<keyword evidence="8" id="KW-0812">Transmembrane</keyword>
<dbReference type="GO" id="GO:0004130">
    <property type="term" value="F:cytochrome-c peroxidase activity"/>
    <property type="evidence" value="ECO:0007669"/>
    <property type="project" value="TreeGrafter"/>
</dbReference>
<dbReference type="GO" id="GO:0020037">
    <property type="term" value="F:heme binding"/>
    <property type="evidence" value="ECO:0007669"/>
    <property type="project" value="InterPro"/>
</dbReference>
<reference evidence="10 11" key="1">
    <citation type="journal article" date="2012" name="Stand. Genomic Sci.">
        <title>Genome sequence of the orange-pigmented seawater bacterium Owenweeksia hongkongensis type strain (UST20020801(T)).</title>
        <authorList>
            <person name="Riedel T."/>
            <person name="Held B."/>
            <person name="Nolan M."/>
            <person name="Lucas S."/>
            <person name="Lapidus A."/>
            <person name="Tice H."/>
            <person name="Del Rio T.G."/>
            <person name="Cheng J.F."/>
            <person name="Han C."/>
            <person name="Tapia R."/>
            <person name="Goodwin L.A."/>
            <person name="Pitluck S."/>
            <person name="Liolios K."/>
            <person name="Mavromatis K."/>
            <person name="Pagani I."/>
            <person name="Ivanova N."/>
            <person name="Mikhailova N."/>
            <person name="Pati A."/>
            <person name="Chen A."/>
            <person name="Palaniappan K."/>
            <person name="Rohde M."/>
            <person name="Tindall B.J."/>
            <person name="Detter J.C."/>
            <person name="Goker M."/>
            <person name="Woyke T."/>
            <person name="Bristow J."/>
            <person name="Eisen J.A."/>
            <person name="Markowitz V."/>
            <person name="Hugenholtz P."/>
            <person name="Klenk H.P."/>
            <person name="Kyrpides N.C."/>
        </authorList>
    </citation>
    <scope>NUCLEOTIDE SEQUENCE</scope>
    <source>
        <strain evidence="11">DSM 17368 / JCM 12287 / NRRL B-23963</strain>
    </source>
</reference>
<keyword evidence="4" id="KW-0732">Signal</keyword>
<dbReference type="GO" id="GO:0009055">
    <property type="term" value="F:electron transfer activity"/>
    <property type="evidence" value="ECO:0007669"/>
    <property type="project" value="InterPro"/>
</dbReference>
<dbReference type="InterPro" id="IPR009056">
    <property type="entry name" value="Cyt_c-like_dom"/>
</dbReference>
<evidence type="ECO:0000259" key="9">
    <source>
        <dbReference type="PROSITE" id="PS51007"/>
    </source>
</evidence>
<evidence type="ECO:0000256" key="1">
    <source>
        <dbReference type="ARBA" id="ARBA00004196"/>
    </source>
</evidence>
<gene>
    <name evidence="10" type="ordered locus">Oweho_3447</name>
</gene>
<dbReference type="PROSITE" id="PS51257">
    <property type="entry name" value="PROKAR_LIPOPROTEIN"/>
    <property type="match status" value="1"/>
</dbReference>
<proteinExistence type="predicted"/>